<evidence type="ECO:0000313" key="1">
    <source>
        <dbReference type="EMBL" id="ETK81443.1"/>
    </source>
</evidence>
<reference evidence="1" key="2">
    <citation type="submission" date="2013-11" db="EMBL/GenBank/DDBJ databases">
        <title>The Genome Sequence of Phytophthora parasitica CJ02B3.</title>
        <authorList>
            <consortium name="The Broad Institute Genomics Platform"/>
            <person name="Russ C."/>
            <person name="Tyler B."/>
            <person name="Panabieres F."/>
            <person name="Shan W."/>
            <person name="Tripathy S."/>
            <person name="Grunwald N."/>
            <person name="Machado M."/>
            <person name="Johnson C.S."/>
            <person name="Arredondo F."/>
            <person name="Hong C."/>
            <person name="Coffey M."/>
            <person name="Young S.K."/>
            <person name="Zeng Q."/>
            <person name="Gargeya S."/>
            <person name="Fitzgerald M."/>
            <person name="Abouelleil A."/>
            <person name="Alvarado L."/>
            <person name="Chapman S.B."/>
            <person name="Gainer-Dewar J."/>
            <person name="Goldberg J."/>
            <person name="Griggs A."/>
            <person name="Gujja S."/>
            <person name="Hansen M."/>
            <person name="Howarth C."/>
            <person name="Imamovic A."/>
            <person name="Ireland A."/>
            <person name="Larimer J."/>
            <person name="McCowan C."/>
            <person name="Murphy C."/>
            <person name="Pearson M."/>
            <person name="Poon T.W."/>
            <person name="Priest M."/>
            <person name="Roberts A."/>
            <person name="Saif S."/>
            <person name="Shea T."/>
            <person name="Sykes S."/>
            <person name="Wortman J."/>
            <person name="Nusbaum C."/>
            <person name="Birren B."/>
        </authorList>
    </citation>
    <scope>NUCLEOTIDE SEQUENCE [LARGE SCALE GENOMIC DNA]</scope>
    <source>
        <strain evidence="1">CJ02B3</strain>
    </source>
</reference>
<evidence type="ECO:0000313" key="3">
    <source>
        <dbReference type="EMBL" id="ETL77561.1"/>
    </source>
</evidence>
<reference evidence="3" key="1">
    <citation type="submission" date="2013-11" db="EMBL/GenBank/DDBJ databases">
        <title>The Genome Sequence of Phytophthora parasitica CHvinca01.</title>
        <authorList>
            <consortium name="The Broad Institute Genomics Platform"/>
            <person name="Russ C."/>
            <person name="Tyler B."/>
            <person name="Panabieres F."/>
            <person name="Shan W."/>
            <person name="Tripathy S."/>
            <person name="Grunwald N."/>
            <person name="Machado M."/>
            <person name="Johnson C.S."/>
            <person name="Arredondo F."/>
            <person name="Hong C."/>
            <person name="Coffey M."/>
            <person name="Young S.K."/>
            <person name="Zeng Q."/>
            <person name="Gargeya S."/>
            <person name="Fitzgerald M."/>
            <person name="Abouelleil A."/>
            <person name="Alvarado L."/>
            <person name="Chapman S.B."/>
            <person name="Gainer-Dewar J."/>
            <person name="Goldberg J."/>
            <person name="Griggs A."/>
            <person name="Gujja S."/>
            <person name="Hansen M."/>
            <person name="Howarth C."/>
            <person name="Imamovic A."/>
            <person name="Ireland A."/>
            <person name="Larimer J."/>
            <person name="McCowan C."/>
            <person name="Murphy C."/>
            <person name="Pearson M."/>
            <person name="Poon T.W."/>
            <person name="Priest M."/>
            <person name="Roberts A."/>
            <person name="Saif S."/>
            <person name="Shea T."/>
            <person name="Sykes S."/>
            <person name="Wortman J."/>
            <person name="Nusbaum C."/>
            <person name="Birren B."/>
        </authorList>
    </citation>
    <scope>NUCLEOTIDE SEQUENCE [LARGE SCALE GENOMIC DNA]</scope>
    <source>
        <strain evidence="3">CHvinca01</strain>
    </source>
</reference>
<protein>
    <submittedName>
        <fullName evidence="2">Uncharacterized protein</fullName>
    </submittedName>
</protein>
<dbReference type="AlphaFoldDB" id="W2IMU7"/>
<dbReference type="EMBL" id="KI674201">
    <property type="protein sequence ID" value="ETL34857.1"/>
    <property type="molecule type" value="Genomic_DNA"/>
</dbReference>
<accession>W2IMU7</accession>
<evidence type="ECO:0000313" key="2">
    <source>
        <dbReference type="EMBL" id="ETL34857.1"/>
    </source>
</evidence>
<dbReference type="Proteomes" id="UP000053236">
    <property type="component" value="Unassembled WGS sequence"/>
</dbReference>
<dbReference type="EMBL" id="KI683554">
    <property type="protein sequence ID" value="ETL77561.1"/>
    <property type="molecule type" value="Genomic_DNA"/>
</dbReference>
<sequence>MGASATCRKLKQNSGLYVQKYHEPFLVKPVPQPVSQAETKT</sequence>
<name>W2IMU7_PHYNI</name>
<reference evidence="2" key="3">
    <citation type="submission" date="2013-11" db="EMBL/GenBank/DDBJ databases">
        <title>The Genome Sequence of Phytophthora parasitica CJ05E6.</title>
        <authorList>
            <consortium name="The Broad Institute Genomics Platform"/>
            <person name="Russ C."/>
            <person name="Tyler B."/>
            <person name="Panabieres F."/>
            <person name="Shan W."/>
            <person name="Tripathy S."/>
            <person name="Grunwald N."/>
            <person name="Machado M."/>
            <person name="Johnson C.S."/>
            <person name="Arredondo F."/>
            <person name="Hong C."/>
            <person name="Coffey M."/>
            <person name="Young S.K."/>
            <person name="Zeng Q."/>
            <person name="Gargeya S."/>
            <person name="Fitzgerald M."/>
            <person name="Abouelleil A."/>
            <person name="Alvarado L."/>
            <person name="Chapman S.B."/>
            <person name="Gainer-Dewar J."/>
            <person name="Goldberg J."/>
            <person name="Griggs A."/>
            <person name="Gujja S."/>
            <person name="Hansen M."/>
            <person name="Howarth C."/>
            <person name="Imamovic A."/>
            <person name="Ireland A."/>
            <person name="Larimer J."/>
            <person name="McCowan C."/>
            <person name="Murphy C."/>
            <person name="Pearson M."/>
            <person name="Poon T.W."/>
            <person name="Priest M."/>
            <person name="Roberts A."/>
            <person name="Saif S."/>
            <person name="Shea T."/>
            <person name="Sykes S."/>
            <person name="Wortman J."/>
            <person name="Nusbaum C."/>
            <person name="Birren B."/>
        </authorList>
    </citation>
    <scope>NUCLEOTIDE SEQUENCE [LARGE SCALE GENOMIC DNA]</scope>
    <source>
        <strain evidence="2">CJ05E6</strain>
    </source>
</reference>
<gene>
    <name evidence="1" type="ORF">L915_13059</name>
    <name evidence="2" type="ORF">L916_12960</name>
    <name evidence="3" type="ORF">L917_21496</name>
</gene>
<organism evidence="2">
    <name type="scientific">Phytophthora nicotianae</name>
    <name type="common">Potato buckeye rot agent</name>
    <name type="synonym">Phytophthora parasitica</name>
    <dbReference type="NCBI Taxonomy" id="4792"/>
    <lineage>
        <taxon>Eukaryota</taxon>
        <taxon>Sar</taxon>
        <taxon>Stramenopiles</taxon>
        <taxon>Oomycota</taxon>
        <taxon>Peronosporomycetes</taxon>
        <taxon>Peronosporales</taxon>
        <taxon>Peronosporaceae</taxon>
        <taxon>Phytophthora</taxon>
    </lineage>
</organism>
<dbReference type="Proteomes" id="UP000054423">
    <property type="component" value="Unassembled WGS sequence"/>
</dbReference>
<dbReference type="Proteomes" id="UP000053864">
    <property type="component" value="Unassembled WGS sequence"/>
</dbReference>
<proteinExistence type="predicted"/>
<dbReference type="EMBL" id="KI687469">
    <property type="protein sequence ID" value="ETK81443.1"/>
    <property type="molecule type" value="Genomic_DNA"/>
</dbReference>